<proteinExistence type="inferred from homology"/>
<name>A0A0G4KW51_VERLO</name>
<dbReference type="InterPro" id="IPR010573">
    <property type="entry name" value="MFS_Str1/Tri12-like"/>
</dbReference>
<feature type="transmembrane region" description="Helical" evidence="9">
    <location>
        <begin position="834"/>
        <end position="859"/>
    </location>
</feature>
<dbReference type="GO" id="GO:0044550">
    <property type="term" value="P:secondary metabolite biosynthetic process"/>
    <property type="evidence" value="ECO:0007669"/>
    <property type="project" value="TreeGrafter"/>
</dbReference>
<comment type="subcellular location">
    <subcellularLocation>
        <location evidence="1">Membrane</location>
        <topology evidence="1">Multi-pass membrane protein</topology>
    </subcellularLocation>
</comment>
<feature type="compositionally biased region" description="Basic and acidic residues" evidence="8">
    <location>
        <begin position="1259"/>
        <end position="1269"/>
    </location>
</feature>
<dbReference type="InterPro" id="IPR000172">
    <property type="entry name" value="GMC_OxRdtase_N"/>
</dbReference>
<keyword evidence="7" id="KW-0285">Flavoprotein</keyword>
<evidence type="ECO:0000256" key="2">
    <source>
        <dbReference type="ARBA" id="ARBA00010790"/>
    </source>
</evidence>
<gene>
    <name evidence="12" type="ORF">BN1723_010195</name>
</gene>
<dbReference type="AlphaFoldDB" id="A0A0G4KW51"/>
<feature type="transmembrane region" description="Helical" evidence="9">
    <location>
        <begin position="708"/>
        <end position="735"/>
    </location>
</feature>
<evidence type="ECO:0000313" key="13">
    <source>
        <dbReference type="Proteomes" id="UP000045706"/>
    </source>
</evidence>
<feature type="transmembrane region" description="Helical" evidence="9">
    <location>
        <begin position="1201"/>
        <end position="1220"/>
    </location>
</feature>
<dbReference type="InterPro" id="IPR005829">
    <property type="entry name" value="Sugar_transporter_CS"/>
</dbReference>
<dbReference type="InterPro" id="IPR020846">
    <property type="entry name" value="MFS_dom"/>
</dbReference>
<evidence type="ECO:0000256" key="7">
    <source>
        <dbReference type="RuleBase" id="RU003968"/>
    </source>
</evidence>
<evidence type="ECO:0000256" key="8">
    <source>
        <dbReference type="SAM" id="MobiDB-lite"/>
    </source>
</evidence>
<feature type="region of interest" description="Disordered" evidence="8">
    <location>
        <begin position="1242"/>
        <end position="1269"/>
    </location>
</feature>
<dbReference type="PROSITE" id="PS00624">
    <property type="entry name" value="GMC_OXRED_2"/>
    <property type="match status" value="1"/>
</dbReference>
<dbReference type="PROSITE" id="PS50850">
    <property type="entry name" value="MFS"/>
    <property type="match status" value="1"/>
</dbReference>
<dbReference type="InterPro" id="IPR012132">
    <property type="entry name" value="GMC_OxRdtase"/>
</dbReference>
<keyword evidence="7" id="KW-0274">FAD</keyword>
<dbReference type="Gene3D" id="3.30.560.10">
    <property type="entry name" value="Glucose Oxidase, domain 3"/>
    <property type="match status" value="1"/>
</dbReference>
<feature type="transmembrane region" description="Helical" evidence="9">
    <location>
        <begin position="865"/>
        <end position="887"/>
    </location>
</feature>
<comment type="similarity">
    <text evidence="2 7">Belongs to the GMC oxidoreductase family.</text>
</comment>
<feature type="transmembrane region" description="Helical" evidence="9">
    <location>
        <begin position="777"/>
        <end position="795"/>
    </location>
</feature>
<feature type="domain" description="Major facilitator superfamily (MFS) profile" evidence="11">
    <location>
        <begin position="710"/>
        <end position="1225"/>
    </location>
</feature>
<evidence type="ECO:0000256" key="5">
    <source>
        <dbReference type="ARBA" id="ARBA00022989"/>
    </source>
</evidence>
<dbReference type="Pfam" id="PF06609">
    <property type="entry name" value="TRI12"/>
    <property type="match status" value="1"/>
</dbReference>
<feature type="transmembrane region" description="Helical" evidence="9">
    <location>
        <begin position="1071"/>
        <end position="1094"/>
    </location>
</feature>
<feature type="transmembrane region" description="Helical" evidence="9">
    <location>
        <begin position="801"/>
        <end position="822"/>
    </location>
</feature>
<dbReference type="GO" id="GO:0022857">
    <property type="term" value="F:transmembrane transporter activity"/>
    <property type="evidence" value="ECO:0007669"/>
    <property type="project" value="InterPro"/>
</dbReference>
<feature type="transmembrane region" description="Helical" evidence="9">
    <location>
        <begin position="747"/>
        <end position="765"/>
    </location>
</feature>
<dbReference type="InterPro" id="IPR036259">
    <property type="entry name" value="MFS_trans_sf"/>
</dbReference>
<dbReference type="GO" id="GO:0050660">
    <property type="term" value="F:flavin adenine dinucleotide binding"/>
    <property type="evidence" value="ECO:0007669"/>
    <property type="project" value="InterPro"/>
</dbReference>
<evidence type="ECO:0000259" key="11">
    <source>
        <dbReference type="PROSITE" id="PS50850"/>
    </source>
</evidence>
<feature type="transmembrane region" description="Helical" evidence="9">
    <location>
        <begin position="908"/>
        <end position="929"/>
    </location>
</feature>
<keyword evidence="4 9" id="KW-0812">Transmembrane</keyword>
<keyword evidence="10" id="KW-0732">Signal</keyword>
<organism evidence="12 13">
    <name type="scientific">Verticillium longisporum</name>
    <name type="common">Verticillium dahliae var. longisporum</name>
    <dbReference type="NCBI Taxonomy" id="100787"/>
    <lineage>
        <taxon>Eukaryota</taxon>
        <taxon>Fungi</taxon>
        <taxon>Dikarya</taxon>
        <taxon>Ascomycota</taxon>
        <taxon>Pezizomycotina</taxon>
        <taxon>Sordariomycetes</taxon>
        <taxon>Hypocreomycetidae</taxon>
        <taxon>Glomerellales</taxon>
        <taxon>Plectosphaerellaceae</taxon>
        <taxon>Verticillium</taxon>
    </lineage>
</organism>
<feature type="transmembrane region" description="Helical" evidence="9">
    <location>
        <begin position="941"/>
        <end position="962"/>
    </location>
</feature>
<keyword evidence="6 9" id="KW-0472">Membrane</keyword>
<evidence type="ECO:0000256" key="10">
    <source>
        <dbReference type="SAM" id="SignalP"/>
    </source>
</evidence>
<accession>A0A0G4KW51</accession>
<dbReference type="Pfam" id="PF05199">
    <property type="entry name" value="GMC_oxred_C"/>
    <property type="match status" value="1"/>
</dbReference>
<protein>
    <recommendedName>
        <fullName evidence="11">Major facilitator superfamily (MFS) profile domain-containing protein</fullName>
    </recommendedName>
</protein>
<dbReference type="Gene3D" id="3.50.50.60">
    <property type="entry name" value="FAD/NAD(P)-binding domain"/>
    <property type="match status" value="1"/>
</dbReference>
<feature type="chain" id="PRO_5012113501" description="Major facilitator superfamily (MFS) profile domain-containing protein" evidence="10">
    <location>
        <begin position="16"/>
        <end position="1269"/>
    </location>
</feature>
<dbReference type="GO" id="GO:0016020">
    <property type="term" value="C:membrane"/>
    <property type="evidence" value="ECO:0007669"/>
    <property type="project" value="UniProtKB-SubCell"/>
</dbReference>
<feature type="transmembrane region" description="Helical" evidence="9">
    <location>
        <begin position="974"/>
        <end position="994"/>
    </location>
</feature>
<dbReference type="SUPFAM" id="SSF103473">
    <property type="entry name" value="MFS general substrate transporter"/>
    <property type="match status" value="1"/>
</dbReference>
<feature type="transmembrane region" description="Helical" evidence="9">
    <location>
        <begin position="1014"/>
        <end position="1032"/>
    </location>
</feature>
<reference evidence="13" key="1">
    <citation type="submission" date="2015-05" db="EMBL/GenBank/DDBJ databases">
        <authorList>
            <person name="Fogelqvist Johan"/>
        </authorList>
    </citation>
    <scope>NUCLEOTIDE SEQUENCE [LARGE SCALE GENOMIC DNA]</scope>
</reference>
<dbReference type="InterPro" id="IPR007867">
    <property type="entry name" value="GMC_OxRtase_C"/>
</dbReference>
<dbReference type="Gene3D" id="1.20.1250.20">
    <property type="entry name" value="MFS general substrate transporter like domains"/>
    <property type="match status" value="1"/>
</dbReference>
<dbReference type="GO" id="GO:0016614">
    <property type="term" value="F:oxidoreductase activity, acting on CH-OH group of donors"/>
    <property type="evidence" value="ECO:0007669"/>
    <property type="project" value="InterPro"/>
</dbReference>
<evidence type="ECO:0000256" key="1">
    <source>
        <dbReference type="ARBA" id="ARBA00004141"/>
    </source>
</evidence>
<feature type="signal peptide" evidence="10">
    <location>
        <begin position="1"/>
        <end position="15"/>
    </location>
</feature>
<evidence type="ECO:0000256" key="9">
    <source>
        <dbReference type="SAM" id="Phobius"/>
    </source>
</evidence>
<dbReference type="Pfam" id="PF00732">
    <property type="entry name" value="GMC_oxred_N"/>
    <property type="match status" value="1"/>
</dbReference>
<dbReference type="SUPFAM" id="SSF51905">
    <property type="entry name" value="FAD/NAD(P)-binding domain"/>
    <property type="match status" value="1"/>
</dbReference>
<dbReference type="Proteomes" id="UP000045706">
    <property type="component" value="Unassembled WGS sequence"/>
</dbReference>
<feature type="transmembrane region" description="Helical" evidence="9">
    <location>
        <begin position="1044"/>
        <end position="1065"/>
    </location>
</feature>
<keyword evidence="5 9" id="KW-1133">Transmembrane helix</keyword>
<evidence type="ECO:0000256" key="6">
    <source>
        <dbReference type="ARBA" id="ARBA00023136"/>
    </source>
</evidence>
<dbReference type="EMBL" id="CVQI01004558">
    <property type="protein sequence ID" value="CRK13982.1"/>
    <property type="molecule type" value="Genomic_DNA"/>
</dbReference>
<sequence length="1269" mass="135600">MHIAALLALVPLVAALPSAEQPGLSPGLASSDVHRRFPATRQEDVYDYIIVGAGVAGTTLANRLTANGLFRVLLLEAGQLDDQEDLITIPGNGANAANSKYNWNITSTPSPATGNRAIALPIGRGVGGSSLINQMVFVRGSSGDFDRWKEFGNSGWGWTEIFKNFKKSEIFTRPNADVAQEFGATWEASSRGTQGAVHASYSPFWWPSIKNIVAAARELGIPILKDGYGGNNAGGFFTTHSVKPVENTRSSGRTAHYDVAAKRPNLKLIQYAHGSKIQVERGQAVGVEYIDTQTSTTKVVKAWREVIVSAGAVFSPQILQLSGIGDAKDLAAQGIKSVVDLPAVGRNLQDHPLVVAVNAITAPLSSANLSDTTFASEALALYKSNRTGPYANANAEFIMFLPISTFSSQPAALRQAAQSQTVGQFLPADYPDSVRQSFTKQHRLLTAGLSSDAQTPLEIFWNEGTVVSGVQHPYSRGSVKLVSNNPLTPPAVDPGYLTNPLDLAIMVDGFKLARRIANTTAIAPLAPFEVFPGPTVATDADIEQYIRQNLATFAHYAGTCSVGPQNAGGVVDSNFRVHGVKNIRVVDASVIPLLPASHTSTTVYALAEKAATAILSGAIDLDPKDCNQTRIHIQNGIVRWRTTEKTRGCGDATRGVARHLSVLSAGPAGKHTFTMSKDGETTQRRVEDAGAPVQYDNQDEEVKVGWRVWAAIFFMAASFGPGVALAFVVIAAIVVQVSNDLGNDAPFAWVVGAWSLSTAVSFSLGGPLSDIFGRRNMILGGQFVTLIGSIVGATAQSVAALIAAETVIGLGTGFIFVAYAGVPEMLPNKWRAVGVGILEGGITVPWGVITALIAGILYKYATWRWIFYIGIITETISLIGTAIFYWPTTHPRGDFDKTRWQQFKEIDWIGITLFTLGLATCLVGITWGGTPEHPWDSASTLTPILVGFAGLVACFTWEFNYAKDPLFPLELFKMWRGFTLLLIVLFICGMNFNALSALVPQGSLFMFTTDPIEIGVLSLPTNIWSLFPGVVIPMLAHKIGHLKWLIVAGAGFQAVFIGAGAATVAPNHKLAWAFVPAIGVPMFLLCTIVGYAVASLHVPHAHLGVAMGLLGTFRSAGGAVGNAMFNSIFQNKFNDYVGEEVVKAALASGLNPADLGAIIPGAITYNLDIPGSLEGIAGMTPEIRDTLRAAVRFAYGRAFKFLFYITIPFSVVAFICSLWIKDPHEHMTNHVAAAMLSRGAEKRLHGDGPGSSDVEVATVEDRREPKTIG</sequence>
<dbReference type="PROSITE" id="PS00216">
    <property type="entry name" value="SUGAR_TRANSPORT_1"/>
    <property type="match status" value="1"/>
</dbReference>
<dbReference type="PANTHER" id="PTHR11552:SF115">
    <property type="entry name" value="DEHYDROGENASE XPTC-RELATED"/>
    <property type="match status" value="1"/>
</dbReference>
<dbReference type="PANTHER" id="PTHR11552">
    <property type="entry name" value="GLUCOSE-METHANOL-CHOLINE GMC OXIDOREDUCTASE"/>
    <property type="match status" value="1"/>
</dbReference>
<dbReference type="SUPFAM" id="SSF54373">
    <property type="entry name" value="FAD-linked reductases, C-terminal domain"/>
    <property type="match status" value="1"/>
</dbReference>
<evidence type="ECO:0000256" key="4">
    <source>
        <dbReference type="ARBA" id="ARBA00022692"/>
    </source>
</evidence>
<evidence type="ECO:0000256" key="3">
    <source>
        <dbReference type="ARBA" id="ARBA00022448"/>
    </source>
</evidence>
<dbReference type="InterPro" id="IPR036188">
    <property type="entry name" value="FAD/NAD-bd_sf"/>
</dbReference>
<dbReference type="PROSITE" id="PS00623">
    <property type="entry name" value="GMC_OXRED_1"/>
    <property type="match status" value="1"/>
</dbReference>
<evidence type="ECO:0000313" key="12">
    <source>
        <dbReference type="EMBL" id="CRK13982.1"/>
    </source>
</evidence>
<keyword evidence="3" id="KW-0813">Transport</keyword>